<feature type="region of interest" description="Disordered" evidence="2">
    <location>
        <begin position="1"/>
        <end position="24"/>
    </location>
</feature>
<name>A0ABQ9GFZ6_9NEOP</name>
<dbReference type="Gene3D" id="1.25.40.10">
    <property type="entry name" value="Tetratricopeptide repeat domain"/>
    <property type="match status" value="1"/>
</dbReference>
<dbReference type="InterPro" id="IPR011990">
    <property type="entry name" value="TPR-like_helical_dom_sf"/>
</dbReference>
<dbReference type="SUPFAM" id="SSF48452">
    <property type="entry name" value="TPR-like"/>
    <property type="match status" value="1"/>
</dbReference>
<feature type="repeat" description="TPR" evidence="1">
    <location>
        <begin position="466"/>
        <end position="499"/>
    </location>
</feature>
<dbReference type="InterPro" id="IPR019734">
    <property type="entry name" value="TPR_rpt"/>
</dbReference>
<dbReference type="Proteomes" id="UP001159363">
    <property type="component" value="Chromosome 12"/>
</dbReference>
<evidence type="ECO:0000313" key="4">
    <source>
        <dbReference type="Proteomes" id="UP001159363"/>
    </source>
</evidence>
<evidence type="ECO:0000313" key="3">
    <source>
        <dbReference type="EMBL" id="KAJ8870181.1"/>
    </source>
</evidence>
<protein>
    <recommendedName>
        <fullName evidence="5">Trafficking protein particle complex subunit 12</fullName>
    </recommendedName>
</protein>
<keyword evidence="1" id="KW-0802">TPR repeat</keyword>
<dbReference type="EMBL" id="JARBHB010000013">
    <property type="protein sequence ID" value="KAJ8870181.1"/>
    <property type="molecule type" value="Genomic_DNA"/>
</dbReference>
<dbReference type="Pfam" id="PF14559">
    <property type="entry name" value="TPR_19"/>
    <property type="match status" value="1"/>
</dbReference>
<dbReference type="PROSITE" id="PS50005">
    <property type="entry name" value="TPR"/>
    <property type="match status" value="1"/>
</dbReference>
<dbReference type="PANTHER" id="PTHR21581">
    <property type="entry name" value="D-ALANYL-D-ALANINE CARBOXYPEPTIDASE"/>
    <property type="match status" value="1"/>
</dbReference>
<dbReference type="PANTHER" id="PTHR21581:SF6">
    <property type="entry name" value="TRAFFICKING PROTEIN PARTICLE COMPLEX SUBUNIT 12"/>
    <property type="match status" value="1"/>
</dbReference>
<evidence type="ECO:0000256" key="2">
    <source>
        <dbReference type="SAM" id="MobiDB-lite"/>
    </source>
</evidence>
<reference evidence="3 4" key="1">
    <citation type="submission" date="2023-02" db="EMBL/GenBank/DDBJ databases">
        <title>LHISI_Scaffold_Assembly.</title>
        <authorList>
            <person name="Stuart O.P."/>
            <person name="Cleave R."/>
            <person name="Magrath M.J.L."/>
            <person name="Mikheyev A.S."/>
        </authorList>
    </citation>
    <scope>NUCLEOTIDE SEQUENCE [LARGE SCALE GENOMIC DNA]</scope>
    <source>
        <strain evidence="3">Daus_M_001</strain>
        <tissue evidence="3">Leg muscle</tissue>
    </source>
</reference>
<evidence type="ECO:0008006" key="5">
    <source>
        <dbReference type="Google" id="ProtNLM"/>
    </source>
</evidence>
<evidence type="ECO:0000256" key="1">
    <source>
        <dbReference type="PROSITE-ProRule" id="PRU00339"/>
    </source>
</evidence>
<sequence length="731" mass="80717">MDNLRQPPSIDSDSKSEQNSAGTKDVNVGLDCKTIVREEPVVCKIFSQEANQNSDKNFFDLISTTSNQHLTGPAVPANSSILTIPGLSASVGSSMVTTPDFTATTDGSFLTPSSLATPTSELLDPILSDDAFSKSSGAHPCEADRRRDAWIPCDRTRQVLISVATSSPGTYVPDRELLTMPGVIMEGNMVDTVYEFVNHLLGEAEAAKRKVLNANDVTQDVRGLRELIQAGCYRAAINLTSQLLTIYGQGVGRAGHPSKHTVHSIQLWFTRIALLVKLRSFSLAEIESEPFGDLDRPDLYFQFYPELYGGRLGSMVPFAFRLLLAELPQYTSKHHEALLRLHTLLATVRKIIKNLASGLCEDGSRIELSPNDRTESKKLWVSREVRVLHSIVNCAIYQKDFSLAVEVMELMLHSHDWPSHQKRNLHSALGRIYLQLGDLAGAEKNGGMARDLRQQVRDSLPSSPDLRDLIDKGLMAVADNNFQEGYEYFQKALELDPANIMLLNNMGVCLLYLGRLKEALGLLENAVNNNPMQGLHENLLLNVCTLYELESSFSNQKKLNMLHQLSLHKGDGMCISCLKLQICNTNGGKHLVLASHTASPTFQQTASCVPHGEQNILDSVPSPADANSPIPSQVEQLLVDRQYHQEIWELVTNRSSITRAERSLLPSIAATRSFFNTCGNALKSSWKTPPPAQLPKMLTSSHQPYRMVKAILTTFPSESGHQPSLQDKPGQ</sequence>
<accession>A0ABQ9GFZ6</accession>
<keyword evidence="4" id="KW-1185">Reference proteome</keyword>
<gene>
    <name evidence="3" type="ORF">PR048_029195</name>
</gene>
<organism evidence="3 4">
    <name type="scientific">Dryococelus australis</name>
    <dbReference type="NCBI Taxonomy" id="614101"/>
    <lineage>
        <taxon>Eukaryota</taxon>
        <taxon>Metazoa</taxon>
        <taxon>Ecdysozoa</taxon>
        <taxon>Arthropoda</taxon>
        <taxon>Hexapoda</taxon>
        <taxon>Insecta</taxon>
        <taxon>Pterygota</taxon>
        <taxon>Neoptera</taxon>
        <taxon>Polyneoptera</taxon>
        <taxon>Phasmatodea</taxon>
        <taxon>Verophasmatodea</taxon>
        <taxon>Anareolatae</taxon>
        <taxon>Phasmatidae</taxon>
        <taxon>Eurycanthinae</taxon>
        <taxon>Dryococelus</taxon>
    </lineage>
</organism>
<proteinExistence type="predicted"/>
<dbReference type="SMART" id="SM00028">
    <property type="entry name" value="TPR"/>
    <property type="match status" value="3"/>
</dbReference>
<comment type="caution">
    <text evidence="3">The sequence shown here is derived from an EMBL/GenBank/DDBJ whole genome shotgun (WGS) entry which is preliminary data.</text>
</comment>